<evidence type="ECO:0000256" key="3">
    <source>
        <dbReference type="ARBA" id="ARBA00022723"/>
    </source>
</evidence>
<evidence type="ECO:0000256" key="1">
    <source>
        <dbReference type="ARBA" id="ARBA00022490"/>
    </source>
</evidence>
<dbReference type="RefSeq" id="WP_015048916.1">
    <property type="nucleotide sequence ID" value="NC_018868.3"/>
</dbReference>
<protein>
    <recommendedName>
        <fullName evidence="8">Molybdenum cofactor guanylyltransferase</fullName>
        <shortName evidence="8">MoCo guanylyltransferase</shortName>
        <ecNumber evidence="8">2.7.7.77</ecNumber>
    </recommendedName>
    <alternativeName>
        <fullName evidence="8">GTP:molybdopterin guanylyltransferase</fullName>
    </alternativeName>
    <alternativeName>
        <fullName evidence="8">Mo-MPT guanylyltransferase</fullName>
    </alternativeName>
    <alternativeName>
        <fullName evidence="8">Molybdopterin guanylyltransferase</fullName>
    </alternativeName>
    <alternativeName>
        <fullName evidence="8">Molybdopterin-guanine dinucleotide synthase</fullName>
        <shortName evidence="8">MGD synthase</shortName>
    </alternativeName>
</protein>
<keyword evidence="5 8" id="KW-0460">Magnesium</keyword>
<feature type="binding site" evidence="8">
    <location>
        <position position="36"/>
    </location>
    <ligand>
        <name>GTP</name>
        <dbReference type="ChEBI" id="CHEBI:37565"/>
    </ligand>
</feature>
<evidence type="ECO:0000256" key="7">
    <source>
        <dbReference type="ARBA" id="ARBA00023150"/>
    </source>
</evidence>
<name>K4KRJ2_SIMAS</name>
<comment type="cofactor">
    <cofactor evidence="8">
        <name>Mg(2+)</name>
        <dbReference type="ChEBI" id="CHEBI:18420"/>
    </cofactor>
</comment>
<keyword evidence="11" id="KW-1185">Reference proteome</keyword>
<dbReference type="STRING" id="1117647.M5M_18175"/>
<feature type="binding site" evidence="8">
    <location>
        <position position="64"/>
    </location>
    <ligand>
        <name>GTP</name>
        <dbReference type="ChEBI" id="CHEBI:37565"/>
    </ligand>
</feature>
<evidence type="ECO:0000256" key="4">
    <source>
        <dbReference type="ARBA" id="ARBA00022741"/>
    </source>
</evidence>
<dbReference type="OrthoDB" id="9788394at2"/>
<keyword evidence="3 8" id="KW-0479">Metal-binding</keyword>
<dbReference type="GO" id="GO:0046872">
    <property type="term" value="F:metal ion binding"/>
    <property type="evidence" value="ECO:0007669"/>
    <property type="project" value="UniProtKB-KW"/>
</dbReference>
<comment type="catalytic activity">
    <reaction evidence="8">
        <text>Mo-molybdopterin + GTP + H(+) = Mo-molybdopterin guanine dinucleotide + diphosphate</text>
        <dbReference type="Rhea" id="RHEA:34243"/>
        <dbReference type="ChEBI" id="CHEBI:15378"/>
        <dbReference type="ChEBI" id="CHEBI:33019"/>
        <dbReference type="ChEBI" id="CHEBI:37565"/>
        <dbReference type="ChEBI" id="CHEBI:71302"/>
        <dbReference type="ChEBI" id="CHEBI:71310"/>
        <dbReference type="EC" id="2.7.7.77"/>
    </reaction>
</comment>
<dbReference type="Gene3D" id="3.90.550.10">
    <property type="entry name" value="Spore Coat Polysaccharide Biosynthesis Protein SpsA, Chain A"/>
    <property type="match status" value="1"/>
</dbReference>
<dbReference type="Proteomes" id="UP000000466">
    <property type="component" value="Chromosome"/>
</dbReference>
<evidence type="ECO:0000256" key="8">
    <source>
        <dbReference type="HAMAP-Rule" id="MF_00316"/>
    </source>
</evidence>
<evidence type="ECO:0000256" key="6">
    <source>
        <dbReference type="ARBA" id="ARBA00023134"/>
    </source>
</evidence>
<accession>K4KRJ2</accession>
<feature type="binding site" evidence="8">
    <location>
        <position position="118"/>
    </location>
    <ligand>
        <name>Mg(2+)</name>
        <dbReference type="ChEBI" id="CHEBI:18420"/>
    </ligand>
</feature>
<evidence type="ECO:0000256" key="5">
    <source>
        <dbReference type="ARBA" id="ARBA00022842"/>
    </source>
</evidence>
<feature type="binding site" evidence="8">
    <location>
        <position position="118"/>
    </location>
    <ligand>
        <name>GTP</name>
        <dbReference type="ChEBI" id="CHEBI:37565"/>
    </ligand>
</feature>
<dbReference type="GO" id="GO:0061603">
    <property type="term" value="F:molybdenum cofactor guanylyltransferase activity"/>
    <property type="evidence" value="ECO:0007669"/>
    <property type="project" value="UniProtKB-EC"/>
</dbReference>
<dbReference type="InterPro" id="IPR025877">
    <property type="entry name" value="MobA-like_NTP_Trfase"/>
</dbReference>
<evidence type="ECO:0000313" key="10">
    <source>
        <dbReference type="EMBL" id="AFV00764.1"/>
    </source>
</evidence>
<dbReference type="GO" id="GO:0005737">
    <property type="term" value="C:cytoplasm"/>
    <property type="evidence" value="ECO:0007669"/>
    <property type="project" value="UniProtKB-SubCell"/>
</dbReference>
<comment type="domain">
    <text evidence="8">The N-terminal domain determines nucleotide recognition and specific binding, while the C-terminal domain determines the specific binding to the target protein.</text>
</comment>
<keyword evidence="2 8" id="KW-0808">Transferase</keyword>
<dbReference type="PANTHER" id="PTHR19136">
    <property type="entry name" value="MOLYBDENUM COFACTOR GUANYLYLTRANSFERASE"/>
    <property type="match status" value="1"/>
</dbReference>
<proteinExistence type="inferred from homology"/>
<comment type="similarity">
    <text evidence="8">Belongs to the MobA family.</text>
</comment>
<sequence>MTTLTAPNNRPLPGKHNTAGWIVAGGQGTRMGGVDKCLLPWRGDTLLAHTRARLQPQVTRCVLNANGDVTRFYPAHWPSHDSIIADREPHCGPLSGIHAGLSWLQDQPEQWLLTVPADCPDIDTALLSTVANQYRQQRLLLACAGGHKHPLFGVWHRSLLVEVTRALQDKNWKLMALASELGAGWVAFEHERHFHNINTQEDFEALTRSE</sequence>
<feature type="domain" description="MobA-like NTP transferase" evidence="9">
    <location>
        <begin position="21"/>
        <end position="173"/>
    </location>
</feature>
<dbReference type="GO" id="GO:0006777">
    <property type="term" value="P:Mo-molybdopterin cofactor biosynthetic process"/>
    <property type="evidence" value="ECO:0007669"/>
    <property type="project" value="UniProtKB-KW"/>
</dbReference>
<dbReference type="HAMAP" id="MF_00316">
    <property type="entry name" value="MobA"/>
    <property type="match status" value="1"/>
</dbReference>
<dbReference type="EC" id="2.7.7.77" evidence="8"/>
<keyword evidence="4 8" id="KW-0547">Nucleotide-binding</keyword>
<dbReference type="PANTHER" id="PTHR19136:SF81">
    <property type="entry name" value="MOLYBDENUM COFACTOR GUANYLYLTRANSFERASE"/>
    <property type="match status" value="1"/>
</dbReference>
<dbReference type="InterPro" id="IPR029044">
    <property type="entry name" value="Nucleotide-diphossugar_trans"/>
</dbReference>
<dbReference type="GO" id="GO:0005525">
    <property type="term" value="F:GTP binding"/>
    <property type="evidence" value="ECO:0007669"/>
    <property type="project" value="UniProtKB-UniRule"/>
</dbReference>
<dbReference type="Pfam" id="PF12804">
    <property type="entry name" value="NTP_transf_3"/>
    <property type="match status" value="1"/>
</dbReference>
<dbReference type="InterPro" id="IPR013482">
    <property type="entry name" value="Molybde_CF_guanTrfase"/>
</dbReference>
<keyword evidence="1 8" id="KW-0963">Cytoplasm</keyword>
<dbReference type="HOGENOM" id="CLU_055597_5_0_6"/>
<reference evidence="10 11" key="1">
    <citation type="journal article" date="2013" name="Genome Announc.">
        <title>Complete genome sequence of Simiduia agarivorans SA1(T), a marine bacterium able to degrade a variety of polysaccharides.</title>
        <authorList>
            <person name="Lin S.Y."/>
            <person name="Shieh W.Y."/>
            <person name="Chen J.S."/>
            <person name="Tang S.L."/>
        </authorList>
    </citation>
    <scope>NUCLEOTIDE SEQUENCE [LARGE SCALE GENOMIC DNA]</scope>
    <source>
        <strain evidence="11">DSM 21679 / JCM 13881 / BCRC 17597 / SA1</strain>
    </source>
</reference>
<keyword evidence="6 8" id="KW-0342">GTP-binding</keyword>
<evidence type="ECO:0000259" key="9">
    <source>
        <dbReference type="Pfam" id="PF12804"/>
    </source>
</evidence>
<dbReference type="CDD" id="cd02503">
    <property type="entry name" value="MobA"/>
    <property type="match status" value="1"/>
</dbReference>
<comment type="subcellular location">
    <subcellularLocation>
        <location evidence="8">Cytoplasm</location>
    </subcellularLocation>
</comment>
<evidence type="ECO:0000256" key="2">
    <source>
        <dbReference type="ARBA" id="ARBA00022679"/>
    </source>
</evidence>
<gene>
    <name evidence="8" type="primary">mobA</name>
    <name evidence="10" type="ordered locus">M5M_18175</name>
</gene>
<dbReference type="eggNOG" id="COG0746">
    <property type="taxonomic scope" value="Bacteria"/>
</dbReference>
<comment type="function">
    <text evidence="8">Transfers a GMP moiety from GTP to Mo-molybdopterin (Mo-MPT) cofactor (Moco or molybdenum cofactor) to form Mo-molybdopterin guanine dinucleotide (Mo-MGD) cofactor.</text>
</comment>
<feature type="binding site" evidence="8">
    <location>
        <begin position="23"/>
        <end position="25"/>
    </location>
    <ligand>
        <name>GTP</name>
        <dbReference type="ChEBI" id="CHEBI:37565"/>
    </ligand>
</feature>
<dbReference type="SUPFAM" id="SSF53448">
    <property type="entry name" value="Nucleotide-diphospho-sugar transferases"/>
    <property type="match status" value="1"/>
</dbReference>
<evidence type="ECO:0000313" key="11">
    <source>
        <dbReference type="Proteomes" id="UP000000466"/>
    </source>
</evidence>
<dbReference type="KEGG" id="saga:M5M_18175"/>
<keyword evidence="7 8" id="KW-0501">Molybdenum cofactor biosynthesis</keyword>
<feature type="binding site" evidence="8">
    <location>
        <position position="86"/>
    </location>
    <ligand>
        <name>GTP</name>
        <dbReference type="ChEBI" id="CHEBI:37565"/>
    </ligand>
</feature>
<comment type="subunit">
    <text evidence="8">Monomer.</text>
</comment>
<organism evidence="10 11">
    <name type="scientific">Simiduia agarivorans (strain DSM 21679 / JCM 13881 / BCRC 17597 / SA1)</name>
    <dbReference type="NCBI Taxonomy" id="1117647"/>
    <lineage>
        <taxon>Bacteria</taxon>
        <taxon>Pseudomonadati</taxon>
        <taxon>Pseudomonadota</taxon>
        <taxon>Gammaproteobacteria</taxon>
        <taxon>Cellvibrionales</taxon>
        <taxon>Cellvibrionaceae</taxon>
        <taxon>Simiduia</taxon>
    </lineage>
</organism>
<dbReference type="EMBL" id="CP003746">
    <property type="protein sequence ID" value="AFV00764.1"/>
    <property type="molecule type" value="Genomic_DNA"/>
</dbReference>
<dbReference type="AlphaFoldDB" id="K4KRJ2"/>